<evidence type="ECO:0000256" key="1">
    <source>
        <dbReference type="ARBA" id="ARBA00023125"/>
    </source>
</evidence>
<comment type="caution">
    <text evidence="3">The sequence shown here is derived from an EMBL/GenBank/DDBJ whole genome shotgun (WGS) entry which is preliminary data.</text>
</comment>
<evidence type="ECO:0000313" key="4">
    <source>
        <dbReference type="Proteomes" id="UP000824193"/>
    </source>
</evidence>
<gene>
    <name evidence="3" type="ORF">H9865_09070</name>
</gene>
<dbReference type="GO" id="GO:0003700">
    <property type="term" value="F:DNA-binding transcription factor activity"/>
    <property type="evidence" value="ECO:0007669"/>
    <property type="project" value="TreeGrafter"/>
</dbReference>
<dbReference type="SMART" id="SM00530">
    <property type="entry name" value="HTH_XRE"/>
    <property type="match status" value="1"/>
</dbReference>
<feature type="domain" description="HTH cro/C1-type" evidence="2">
    <location>
        <begin position="16"/>
        <end position="70"/>
    </location>
</feature>
<name>A0A9D1V4Y6_9FIRM</name>
<dbReference type="Gene3D" id="1.10.260.40">
    <property type="entry name" value="lambda repressor-like DNA-binding domains"/>
    <property type="match status" value="1"/>
</dbReference>
<dbReference type="AlphaFoldDB" id="A0A9D1V4Y6"/>
<evidence type="ECO:0000259" key="2">
    <source>
        <dbReference type="PROSITE" id="PS50943"/>
    </source>
</evidence>
<evidence type="ECO:0000313" key="3">
    <source>
        <dbReference type="EMBL" id="HIX06225.1"/>
    </source>
</evidence>
<dbReference type="SUPFAM" id="SSF47413">
    <property type="entry name" value="lambda repressor-like DNA-binding domains"/>
    <property type="match status" value="1"/>
</dbReference>
<dbReference type="PROSITE" id="PS50943">
    <property type="entry name" value="HTH_CROC1"/>
    <property type="match status" value="1"/>
</dbReference>
<protein>
    <submittedName>
        <fullName evidence="3">Helix-turn-helix domain-containing protein</fullName>
    </submittedName>
</protein>
<dbReference type="CDD" id="cd00093">
    <property type="entry name" value="HTH_XRE"/>
    <property type="match status" value="1"/>
</dbReference>
<dbReference type="InterPro" id="IPR001387">
    <property type="entry name" value="Cro/C1-type_HTH"/>
</dbReference>
<dbReference type="GO" id="GO:0005829">
    <property type="term" value="C:cytosol"/>
    <property type="evidence" value="ECO:0007669"/>
    <property type="project" value="TreeGrafter"/>
</dbReference>
<proteinExistence type="predicted"/>
<reference evidence="3" key="2">
    <citation type="submission" date="2021-04" db="EMBL/GenBank/DDBJ databases">
        <authorList>
            <person name="Gilroy R."/>
        </authorList>
    </citation>
    <scope>NUCLEOTIDE SEQUENCE</scope>
    <source>
        <strain evidence="3">2239</strain>
    </source>
</reference>
<accession>A0A9D1V4Y6</accession>
<dbReference type="EMBL" id="DXFW01000028">
    <property type="protein sequence ID" value="HIX06225.1"/>
    <property type="molecule type" value="Genomic_DNA"/>
</dbReference>
<organism evidence="3 4">
    <name type="scientific">Candidatus Allofournierella pullicola</name>
    <dbReference type="NCBI Taxonomy" id="2838596"/>
    <lineage>
        <taxon>Bacteria</taxon>
        <taxon>Bacillati</taxon>
        <taxon>Bacillota</taxon>
        <taxon>Clostridia</taxon>
        <taxon>Eubacteriales</taxon>
        <taxon>Oscillospiraceae</taxon>
        <taxon>Allofournierella</taxon>
    </lineage>
</organism>
<dbReference type="Proteomes" id="UP000824193">
    <property type="component" value="Unassembled WGS sequence"/>
</dbReference>
<dbReference type="InterPro" id="IPR050807">
    <property type="entry name" value="TransReg_Diox_bact_type"/>
</dbReference>
<dbReference type="InterPro" id="IPR010982">
    <property type="entry name" value="Lambda_DNA-bd_dom_sf"/>
</dbReference>
<dbReference type="GO" id="GO:0003677">
    <property type="term" value="F:DNA binding"/>
    <property type="evidence" value="ECO:0007669"/>
    <property type="project" value="UniProtKB-KW"/>
</dbReference>
<keyword evidence="1" id="KW-0238">DNA-binding</keyword>
<dbReference type="PANTHER" id="PTHR46797:SF1">
    <property type="entry name" value="METHYLPHOSPHONATE SYNTHASE"/>
    <property type="match status" value="1"/>
</dbReference>
<reference evidence="3" key="1">
    <citation type="journal article" date="2021" name="PeerJ">
        <title>Extensive microbial diversity within the chicken gut microbiome revealed by metagenomics and culture.</title>
        <authorList>
            <person name="Gilroy R."/>
            <person name="Ravi A."/>
            <person name="Getino M."/>
            <person name="Pursley I."/>
            <person name="Horton D.L."/>
            <person name="Alikhan N.F."/>
            <person name="Baker D."/>
            <person name="Gharbi K."/>
            <person name="Hall N."/>
            <person name="Watson M."/>
            <person name="Adriaenssens E.M."/>
            <person name="Foster-Nyarko E."/>
            <person name="Jarju S."/>
            <person name="Secka A."/>
            <person name="Antonio M."/>
            <person name="Oren A."/>
            <person name="Chaudhuri R.R."/>
            <person name="La Ragione R."/>
            <person name="Hildebrand F."/>
            <person name="Pallen M.J."/>
        </authorList>
    </citation>
    <scope>NUCLEOTIDE SEQUENCE</scope>
    <source>
        <strain evidence="3">2239</strain>
    </source>
</reference>
<dbReference type="Pfam" id="PF01381">
    <property type="entry name" value="HTH_3"/>
    <property type="match status" value="1"/>
</dbReference>
<dbReference type="PANTHER" id="PTHR46797">
    <property type="entry name" value="HTH-TYPE TRANSCRIPTIONAL REGULATOR"/>
    <property type="match status" value="1"/>
</dbReference>
<sequence length="118" mass="13336">MAELSPTESQLIGSRIREARVKRRMSQAELADKAGISLPQISTIENGRCSMKLHSFIRIIEALQVSADSILRPDTPETRGIYQSQFDELLADCSPKELEAILRIVRELRATMLQRDPE</sequence>